<proteinExistence type="predicted"/>
<organism evidence="2 3">
    <name type="scientific">Sphingomonas adhaesiva</name>
    <dbReference type="NCBI Taxonomy" id="28212"/>
    <lineage>
        <taxon>Bacteria</taxon>
        <taxon>Pseudomonadati</taxon>
        <taxon>Pseudomonadota</taxon>
        <taxon>Alphaproteobacteria</taxon>
        <taxon>Sphingomonadales</taxon>
        <taxon>Sphingomonadaceae</taxon>
        <taxon>Sphingomonas</taxon>
    </lineage>
</organism>
<accession>A0A2A4I308</accession>
<dbReference type="EMBL" id="NWVC01000015">
    <property type="protein sequence ID" value="PCG13021.1"/>
    <property type="molecule type" value="Genomic_DNA"/>
</dbReference>
<sequence length="210" mass="22254">MEQDNRESWLNRVAVGMAPLFDALGTPLPDRVRVAIGFTSAGRKGKAIGECWDNRRSADGHFEIFIRPDLAHAPDAMAAQIAAILAHELVHAAVGIPAGHGKPFKRLAVGLGLVGPMRATTPGEVFHAAVAPILAAAGPLPHARLDTAGETTAPKKQTARMLKCECQACGYTVRTARKWLETAGAPLCPIAGHGPMQHDPLDDEEDAPDE</sequence>
<evidence type="ECO:0000313" key="2">
    <source>
        <dbReference type="EMBL" id="PCG13021.1"/>
    </source>
</evidence>
<evidence type="ECO:0000256" key="1">
    <source>
        <dbReference type="SAM" id="MobiDB-lite"/>
    </source>
</evidence>
<dbReference type="Proteomes" id="UP000218323">
    <property type="component" value="Unassembled WGS sequence"/>
</dbReference>
<feature type="region of interest" description="Disordered" evidence="1">
    <location>
        <begin position="191"/>
        <end position="210"/>
    </location>
</feature>
<reference evidence="2 3" key="1">
    <citation type="submission" date="2017-09" db="EMBL/GenBank/DDBJ databases">
        <title>Sphingomonas adhaesiva DSM 7418, whole genome shotgun sequence.</title>
        <authorList>
            <person name="Feng G."/>
            <person name="Zhu H."/>
        </authorList>
    </citation>
    <scope>NUCLEOTIDE SEQUENCE [LARGE SCALE GENOMIC DNA]</scope>
    <source>
        <strain evidence="2 3">DSM 7418</strain>
    </source>
</reference>
<gene>
    <name evidence="2" type="ORF">COA07_16855</name>
</gene>
<dbReference type="RefSeq" id="WP_066707228.1">
    <property type="nucleotide sequence ID" value="NZ_NWVC01000015.1"/>
</dbReference>
<comment type="caution">
    <text evidence="2">The sequence shown here is derived from an EMBL/GenBank/DDBJ whole genome shotgun (WGS) entry which is preliminary data.</text>
</comment>
<keyword evidence="3" id="KW-1185">Reference proteome</keyword>
<feature type="compositionally biased region" description="Acidic residues" evidence="1">
    <location>
        <begin position="201"/>
        <end position="210"/>
    </location>
</feature>
<dbReference type="AlphaFoldDB" id="A0A2A4I308"/>
<evidence type="ECO:0000313" key="3">
    <source>
        <dbReference type="Proteomes" id="UP000218323"/>
    </source>
</evidence>
<name>A0A2A4I308_9SPHN</name>
<protein>
    <submittedName>
        <fullName evidence="2">Transcription elongation protein SprT</fullName>
    </submittedName>
</protein>